<evidence type="ECO:0000313" key="2">
    <source>
        <dbReference type="EMBL" id="KAG9933187.1"/>
    </source>
</evidence>
<feature type="non-terminal residue" evidence="2">
    <location>
        <position position="65"/>
    </location>
</feature>
<accession>A0A9P8JGZ1</accession>
<dbReference type="Proteomes" id="UP000729357">
    <property type="component" value="Unassembled WGS sequence"/>
</dbReference>
<proteinExistence type="predicted"/>
<reference evidence="2" key="2">
    <citation type="submission" date="2021-08" db="EMBL/GenBank/DDBJ databases">
        <authorList>
            <person name="Gostincar C."/>
            <person name="Sun X."/>
            <person name="Song Z."/>
            <person name="Gunde-Cimerman N."/>
        </authorList>
    </citation>
    <scope>NUCLEOTIDE SEQUENCE</scope>
    <source>
        <strain evidence="2">EXF-9298</strain>
    </source>
</reference>
<gene>
    <name evidence="2" type="ORF">KCU98_g20259</name>
</gene>
<keyword evidence="3" id="KW-1185">Reference proteome</keyword>
<protein>
    <submittedName>
        <fullName evidence="2">Uncharacterized protein</fullName>
    </submittedName>
</protein>
<dbReference type="AlphaFoldDB" id="A0A9P8JGZ1"/>
<dbReference type="EMBL" id="JAHFXS010006317">
    <property type="protein sequence ID" value="KAG9933187.1"/>
    <property type="molecule type" value="Genomic_DNA"/>
</dbReference>
<reference evidence="2" key="1">
    <citation type="journal article" date="2021" name="J Fungi (Basel)">
        <title>Virulence traits and population genomics of the black yeast Aureobasidium melanogenum.</title>
        <authorList>
            <person name="Cernosa A."/>
            <person name="Sun X."/>
            <person name="Gostincar C."/>
            <person name="Fang C."/>
            <person name="Gunde-Cimerman N."/>
            <person name="Song Z."/>
        </authorList>
    </citation>
    <scope>NUCLEOTIDE SEQUENCE</scope>
    <source>
        <strain evidence="2">EXF-9298</strain>
    </source>
</reference>
<name>A0A9P8JGZ1_AURME</name>
<evidence type="ECO:0000256" key="1">
    <source>
        <dbReference type="SAM" id="MobiDB-lite"/>
    </source>
</evidence>
<feature type="region of interest" description="Disordered" evidence="1">
    <location>
        <begin position="1"/>
        <end position="38"/>
    </location>
</feature>
<sequence>MSGTSSISDDDMSSFSGLEDYDYETDCTTPAPSCSGEHIENEEVESFRAREYPQLAGKIYLDHGG</sequence>
<organism evidence="2 3">
    <name type="scientific">Aureobasidium melanogenum</name>
    <name type="common">Aureobasidium pullulans var. melanogenum</name>
    <dbReference type="NCBI Taxonomy" id="46634"/>
    <lineage>
        <taxon>Eukaryota</taxon>
        <taxon>Fungi</taxon>
        <taxon>Dikarya</taxon>
        <taxon>Ascomycota</taxon>
        <taxon>Pezizomycotina</taxon>
        <taxon>Dothideomycetes</taxon>
        <taxon>Dothideomycetidae</taxon>
        <taxon>Dothideales</taxon>
        <taxon>Saccotheciaceae</taxon>
        <taxon>Aureobasidium</taxon>
    </lineage>
</organism>
<evidence type="ECO:0000313" key="3">
    <source>
        <dbReference type="Proteomes" id="UP000729357"/>
    </source>
</evidence>
<comment type="caution">
    <text evidence="2">The sequence shown here is derived from an EMBL/GenBank/DDBJ whole genome shotgun (WGS) entry which is preliminary data.</text>
</comment>